<dbReference type="EMBL" id="BMLT01000001">
    <property type="protein sequence ID" value="GGO76140.1"/>
    <property type="molecule type" value="Genomic_DNA"/>
</dbReference>
<dbReference type="Pfam" id="PF09837">
    <property type="entry name" value="DUF2064"/>
    <property type="match status" value="1"/>
</dbReference>
<name>A0A917Z5U9_9GAMM</name>
<evidence type="ECO:0008006" key="3">
    <source>
        <dbReference type="Google" id="ProtNLM"/>
    </source>
</evidence>
<dbReference type="RefSeq" id="WP_188857534.1">
    <property type="nucleotide sequence ID" value="NZ_BMLT01000001.1"/>
</dbReference>
<evidence type="ECO:0000313" key="1">
    <source>
        <dbReference type="EMBL" id="GGO76140.1"/>
    </source>
</evidence>
<gene>
    <name evidence="1" type="ORF">GCM10011348_02640</name>
</gene>
<dbReference type="InterPro" id="IPR018641">
    <property type="entry name" value="Trfase_1_rSAM/seldom-assoc"/>
</dbReference>
<comment type="caution">
    <text evidence="1">The sequence shown here is derived from an EMBL/GenBank/DDBJ whole genome shotgun (WGS) entry which is preliminary data.</text>
</comment>
<keyword evidence="2" id="KW-1185">Reference proteome</keyword>
<dbReference type="Gene3D" id="3.90.550.10">
    <property type="entry name" value="Spore Coat Polysaccharide Biosynthesis Protein SpsA, Chain A"/>
    <property type="match status" value="1"/>
</dbReference>
<dbReference type="Proteomes" id="UP000599578">
    <property type="component" value="Unassembled WGS sequence"/>
</dbReference>
<accession>A0A917Z5U9</accession>
<evidence type="ECO:0000313" key="2">
    <source>
        <dbReference type="Proteomes" id="UP000599578"/>
    </source>
</evidence>
<reference evidence="1 2" key="1">
    <citation type="journal article" date="2014" name="Int. J. Syst. Evol. Microbiol.">
        <title>Complete genome sequence of Corynebacterium casei LMG S-19264T (=DSM 44701T), isolated from a smear-ripened cheese.</title>
        <authorList>
            <consortium name="US DOE Joint Genome Institute (JGI-PGF)"/>
            <person name="Walter F."/>
            <person name="Albersmeier A."/>
            <person name="Kalinowski J."/>
            <person name="Ruckert C."/>
        </authorList>
    </citation>
    <scope>NUCLEOTIDE SEQUENCE [LARGE SCALE GENOMIC DNA]</scope>
    <source>
        <strain evidence="1 2">CGMCC 1.7286</strain>
    </source>
</reference>
<proteinExistence type="predicted"/>
<organism evidence="1 2">
    <name type="scientific">Marinobacterium nitratireducens</name>
    <dbReference type="NCBI Taxonomy" id="518897"/>
    <lineage>
        <taxon>Bacteria</taxon>
        <taxon>Pseudomonadati</taxon>
        <taxon>Pseudomonadota</taxon>
        <taxon>Gammaproteobacteria</taxon>
        <taxon>Oceanospirillales</taxon>
        <taxon>Oceanospirillaceae</taxon>
        <taxon>Marinobacterium</taxon>
    </lineage>
</organism>
<dbReference type="InterPro" id="IPR029044">
    <property type="entry name" value="Nucleotide-diphossugar_trans"/>
</dbReference>
<dbReference type="PANTHER" id="PTHR36529:SF1">
    <property type="entry name" value="GLYCOSYLTRANSFERASE"/>
    <property type="match status" value="1"/>
</dbReference>
<dbReference type="SUPFAM" id="SSF53448">
    <property type="entry name" value="Nucleotide-diphospho-sugar transferases"/>
    <property type="match status" value="1"/>
</dbReference>
<dbReference type="PANTHER" id="PTHR36529">
    <property type="entry name" value="SLL1095 PROTEIN"/>
    <property type="match status" value="1"/>
</dbReference>
<protein>
    <recommendedName>
        <fullName evidence="3">Glycosyltransferase</fullName>
    </recommendedName>
</protein>
<dbReference type="AlphaFoldDB" id="A0A917Z5U9"/>
<sequence length="217" mass="23288">MSVTLILFCKKPAVGVGKQRLAASLGKSAALRIAAALHECALAQLRQWPGPKVVAVADPGDLADYHCRYPDIDRVLAQPQGNLGVRINGIDQQLRRAGMTCGIVIGSDTPEQTPAMLARAAAALEARDVVLAPASDGGVSLMASRRPWPELEALPWSTALLGEALARCCTGAGLELGWCEPCADVDRLQDLRRLKRTLADDCRPEQRALHQLLEELI</sequence>